<reference evidence="2 3" key="1">
    <citation type="submission" date="2021-09" db="EMBL/GenBank/DDBJ databases">
        <title>Isoptericola luteus sp. nov., a novel bacterium isolated from Harbin, the capital city of Heilongjiang province.</title>
        <authorList>
            <person name="Li J."/>
        </authorList>
    </citation>
    <scope>NUCLEOTIDE SEQUENCE [LARGE SCALE GENOMIC DNA]</scope>
    <source>
        <strain evidence="2 3">NEAU-Y5</strain>
    </source>
</reference>
<proteinExistence type="predicted"/>
<dbReference type="RefSeq" id="WP_225564619.1">
    <property type="nucleotide sequence ID" value="NZ_JAIXCQ010000003.1"/>
</dbReference>
<dbReference type="EMBL" id="JAIXCQ010000003">
    <property type="protein sequence ID" value="MCA5892858.1"/>
    <property type="molecule type" value="Genomic_DNA"/>
</dbReference>
<name>A0ABS7ZD53_9MICO</name>
<accession>A0ABS7ZD53</accession>
<dbReference type="Proteomes" id="UP001319870">
    <property type="component" value="Unassembled WGS sequence"/>
</dbReference>
<feature type="coiled-coil region" evidence="1">
    <location>
        <begin position="31"/>
        <end position="65"/>
    </location>
</feature>
<evidence type="ECO:0000313" key="2">
    <source>
        <dbReference type="EMBL" id="MCA5892858.1"/>
    </source>
</evidence>
<keyword evidence="3" id="KW-1185">Reference proteome</keyword>
<gene>
    <name evidence="2" type="ORF">LEP48_05750</name>
</gene>
<dbReference type="InterPro" id="IPR007060">
    <property type="entry name" value="FtsL/DivIC"/>
</dbReference>
<organism evidence="2 3">
    <name type="scientific">Isoptericola luteus</name>
    <dbReference type="NCBI Taxonomy" id="2879484"/>
    <lineage>
        <taxon>Bacteria</taxon>
        <taxon>Bacillati</taxon>
        <taxon>Actinomycetota</taxon>
        <taxon>Actinomycetes</taxon>
        <taxon>Micrococcales</taxon>
        <taxon>Promicromonosporaceae</taxon>
        <taxon>Isoptericola</taxon>
    </lineage>
</organism>
<dbReference type="Pfam" id="PF04977">
    <property type="entry name" value="DivIC"/>
    <property type="match status" value="1"/>
</dbReference>
<sequence>MLPEVLTVRLIVLSVVVLLAAVLVLPTVRGAVQQESELDRLRTELAQHEAERDRLTVELGRWEDRSYVEEQARSRLFYVMPSDTVWRVVDGDTVAPEDVDPVTGEAVTAGPVGTAGGGAVPWYQSIWESVQVADGSAD</sequence>
<protein>
    <submittedName>
        <fullName evidence="2">Septum formation initiator family protein</fullName>
    </submittedName>
</protein>
<keyword evidence="1" id="KW-0175">Coiled coil</keyword>
<evidence type="ECO:0000313" key="3">
    <source>
        <dbReference type="Proteomes" id="UP001319870"/>
    </source>
</evidence>
<evidence type="ECO:0000256" key="1">
    <source>
        <dbReference type="SAM" id="Coils"/>
    </source>
</evidence>
<comment type="caution">
    <text evidence="2">The sequence shown here is derived from an EMBL/GenBank/DDBJ whole genome shotgun (WGS) entry which is preliminary data.</text>
</comment>